<dbReference type="Pfam" id="PF01458">
    <property type="entry name" value="SUFBD_core"/>
    <property type="match status" value="1"/>
</dbReference>
<feature type="non-terminal residue" evidence="2">
    <location>
        <position position="1"/>
    </location>
</feature>
<dbReference type="PANTHER" id="PTHR43575">
    <property type="entry name" value="PROTEIN ABCI7, CHLOROPLASTIC"/>
    <property type="match status" value="1"/>
</dbReference>
<gene>
    <name evidence="2" type="ORF">METZ01_LOCUS341129</name>
</gene>
<dbReference type="EMBL" id="UINC01116494">
    <property type="protein sequence ID" value="SVC88275.1"/>
    <property type="molecule type" value="Genomic_DNA"/>
</dbReference>
<protein>
    <recommendedName>
        <fullName evidence="1">SUF system FeS cluster assembly SufBD core domain-containing protein</fullName>
    </recommendedName>
</protein>
<dbReference type="GO" id="GO:0016226">
    <property type="term" value="P:iron-sulfur cluster assembly"/>
    <property type="evidence" value="ECO:0007669"/>
    <property type="project" value="InterPro"/>
</dbReference>
<dbReference type="InterPro" id="IPR037284">
    <property type="entry name" value="SUF_FeS_clus_asmbl_SufBD_sf"/>
</dbReference>
<accession>A0A382QTU2</accession>
<reference evidence="2" key="1">
    <citation type="submission" date="2018-05" db="EMBL/GenBank/DDBJ databases">
        <authorList>
            <person name="Lanie J.A."/>
            <person name="Ng W.-L."/>
            <person name="Kazmierczak K.M."/>
            <person name="Andrzejewski T.M."/>
            <person name="Davidsen T.M."/>
            <person name="Wayne K.J."/>
            <person name="Tettelin H."/>
            <person name="Glass J.I."/>
            <person name="Rusch D."/>
            <person name="Podicherti R."/>
            <person name="Tsui H.-C.T."/>
            <person name="Winkler M.E."/>
        </authorList>
    </citation>
    <scope>NUCLEOTIDE SEQUENCE</scope>
</reference>
<dbReference type="AlphaFoldDB" id="A0A382QTU2"/>
<evidence type="ECO:0000313" key="2">
    <source>
        <dbReference type="EMBL" id="SVC88275.1"/>
    </source>
</evidence>
<sequence>TKSEQMFKGVLGGKAHGVFQGNINVHEGADGSDGQLTNKTLLLSPGTEVNSKPQLEIYADDVKCSHGSAVGELDEEELFYLRSRGIPYAQAKSILVESFLSEVIDKFDLGELTDTFRRRITDWIQAD</sequence>
<feature type="domain" description="SUF system FeS cluster assembly SufBD core" evidence="1">
    <location>
        <begin position="1"/>
        <end position="99"/>
    </location>
</feature>
<dbReference type="PANTHER" id="PTHR43575:SF1">
    <property type="entry name" value="PROTEIN ABCI7, CHLOROPLASTIC"/>
    <property type="match status" value="1"/>
</dbReference>
<dbReference type="InterPro" id="IPR055346">
    <property type="entry name" value="Fe-S_cluster_assembly_SufBD"/>
</dbReference>
<organism evidence="2">
    <name type="scientific">marine metagenome</name>
    <dbReference type="NCBI Taxonomy" id="408172"/>
    <lineage>
        <taxon>unclassified sequences</taxon>
        <taxon>metagenomes</taxon>
        <taxon>ecological metagenomes</taxon>
    </lineage>
</organism>
<dbReference type="SUPFAM" id="SSF101960">
    <property type="entry name" value="Stabilizer of iron transporter SufD"/>
    <property type="match status" value="1"/>
</dbReference>
<proteinExistence type="predicted"/>
<dbReference type="InterPro" id="IPR000825">
    <property type="entry name" value="SUF_FeS_clus_asmbl_SufBD_core"/>
</dbReference>
<evidence type="ECO:0000259" key="1">
    <source>
        <dbReference type="Pfam" id="PF01458"/>
    </source>
</evidence>
<name>A0A382QTU2_9ZZZZ</name>